<keyword evidence="2" id="KW-0813">Transport</keyword>
<keyword evidence="5" id="KW-0446">Lipid-binding</keyword>
<keyword evidence="6" id="KW-0472">Membrane</keyword>
<dbReference type="GO" id="GO:0031901">
    <property type="term" value="C:early endosome membrane"/>
    <property type="evidence" value="ECO:0007669"/>
    <property type="project" value="UniProtKB-SubCell"/>
</dbReference>
<evidence type="ECO:0000256" key="3">
    <source>
        <dbReference type="ARBA" id="ARBA00022753"/>
    </source>
</evidence>
<keyword evidence="3" id="KW-0967">Endosome</keyword>
<dbReference type="PROSITE" id="PS50195">
    <property type="entry name" value="PX"/>
    <property type="match status" value="1"/>
</dbReference>
<evidence type="ECO:0000259" key="7">
    <source>
        <dbReference type="PROSITE" id="PS50195"/>
    </source>
</evidence>
<name>A0AAW2HVS2_9NEOP</name>
<gene>
    <name evidence="8" type="ORF">PYX00_006570</name>
</gene>
<dbReference type="PANTHER" id="PTHR20939">
    <property type="entry name" value="SORTING NEXIN 20, 21"/>
    <property type="match status" value="1"/>
</dbReference>
<evidence type="ECO:0000256" key="2">
    <source>
        <dbReference type="ARBA" id="ARBA00022448"/>
    </source>
</evidence>
<organism evidence="8">
    <name type="scientific">Menopon gallinae</name>
    <name type="common">poultry shaft louse</name>
    <dbReference type="NCBI Taxonomy" id="328185"/>
    <lineage>
        <taxon>Eukaryota</taxon>
        <taxon>Metazoa</taxon>
        <taxon>Ecdysozoa</taxon>
        <taxon>Arthropoda</taxon>
        <taxon>Hexapoda</taxon>
        <taxon>Insecta</taxon>
        <taxon>Pterygota</taxon>
        <taxon>Neoptera</taxon>
        <taxon>Paraneoptera</taxon>
        <taxon>Psocodea</taxon>
        <taxon>Troctomorpha</taxon>
        <taxon>Phthiraptera</taxon>
        <taxon>Amblycera</taxon>
        <taxon>Menoponidae</taxon>
        <taxon>Menopon</taxon>
    </lineage>
</organism>
<evidence type="ECO:0000256" key="1">
    <source>
        <dbReference type="ARBA" id="ARBA00004469"/>
    </source>
</evidence>
<dbReference type="EMBL" id="JARGDH010000003">
    <property type="protein sequence ID" value="KAL0274044.1"/>
    <property type="molecule type" value="Genomic_DNA"/>
</dbReference>
<evidence type="ECO:0000313" key="8">
    <source>
        <dbReference type="EMBL" id="KAL0274044.1"/>
    </source>
</evidence>
<proteinExistence type="predicted"/>
<dbReference type="PANTHER" id="PTHR20939:SF11">
    <property type="entry name" value="LD12265P"/>
    <property type="match status" value="1"/>
</dbReference>
<dbReference type="InterPro" id="IPR001683">
    <property type="entry name" value="PX_dom"/>
</dbReference>
<reference evidence="8" key="1">
    <citation type="journal article" date="2024" name="Gigascience">
        <title>Chromosome-level genome of the poultry shaft louse Menopon gallinae provides insight into the host-switching and adaptive evolution of parasitic lice.</title>
        <authorList>
            <person name="Xu Y."/>
            <person name="Ma L."/>
            <person name="Liu S."/>
            <person name="Liang Y."/>
            <person name="Liu Q."/>
            <person name="He Z."/>
            <person name="Tian L."/>
            <person name="Duan Y."/>
            <person name="Cai W."/>
            <person name="Li H."/>
            <person name="Song F."/>
        </authorList>
    </citation>
    <scope>NUCLEOTIDE SEQUENCE</scope>
    <source>
        <strain evidence="8">Cailab_2023a</strain>
    </source>
</reference>
<evidence type="ECO:0000256" key="4">
    <source>
        <dbReference type="ARBA" id="ARBA00022927"/>
    </source>
</evidence>
<dbReference type="SMART" id="SM00312">
    <property type="entry name" value="PX"/>
    <property type="match status" value="1"/>
</dbReference>
<dbReference type="InterPro" id="IPR039937">
    <property type="entry name" value="SNX20/SNX21"/>
</dbReference>
<protein>
    <recommendedName>
        <fullName evidence="7">PX domain-containing protein</fullName>
    </recommendedName>
</protein>
<comment type="subcellular location">
    <subcellularLocation>
        <location evidence="1">Early endosome membrane</location>
        <topology evidence="1">Peripheral membrane protein</topology>
        <orientation evidence="1">Cytoplasmic side</orientation>
    </subcellularLocation>
</comment>
<dbReference type="Pfam" id="PF00787">
    <property type="entry name" value="PX"/>
    <property type="match status" value="1"/>
</dbReference>
<feature type="domain" description="PX" evidence="7">
    <location>
        <begin position="3"/>
        <end position="121"/>
    </location>
</feature>
<evidence type="ECO:0000256" key="5">
    <source>
        <dbReference type="ARBA" id="ARBA00023121"/>
    </source>
</evidence>
<dbReference type="GO" id="GO:1901981">
    <property type="term" value="F:phosphatidylinositol phosphate binding"/>
    <property type="evidence" value="ECO:0007669"/>
    <property type="project" value="TreeGrafter"/>
</dbReference>
<accession>A0AAW2HVS2</accession>
<dbReference type="Gene3D" id="3.30.1520.10">
    <property type="entry name" value="Phox-like domain"/>
    <property type="match status" value="1"/>
</dbReference>
<dbReference type="InterPro" id="IPR036871">
    <property type="entry name" value="PX_dom_sf"/>
</dbReference>
<keyword evidence="4" id="KW-0653">Protein transport</keyword>
<sequence>MCTRFEVVSARTIDGKDGYKRHVAYTILIRKEGADDDPVPVVIERRYTDFLELYKALGQDHPALTSHIYFPRKVILGNFTADLIKLRSHSFQNFLKVVAGNEKLRESPGLKLFLTGHEEKQARKWLEAKSYGQAKPILENIFRLLSKVHTDRHPSVMIALCRLTACCSADPSSLVDAEKYAELALRRFEGVSDIDLLCYYVPLLQLCINLWWVLGRDKEALESRLSTLKRHGHRVDGCTPLLESMLSVD</sequence>
<dbReference type="AlphaFoldDB" id="A0AAW2HVS2"/>
<dbReference type="GO" id="GO:0015031">
    <property type="term" value="P:protein transport"/>
    <property type="evidence" value="ECO:0007669"/>
    <property type="project" value="UniProtKB-KW"/>
</dbReference>
<evidence type="ECO:0000256" key="6">
    <source>
        <dbReference type="ARBA" id="ARBA00023136"/>
    </source>
</evidence>
<comment type="caution">
    <text evidence="8">The sequence shown here is derived from an EMBL/GenBank/DDBJ whole genome shotgun (WGS) entry which is preliminary data.</text>
</comment>
<dbReference type="SUPFAM" id="SSF64268">
    <property type="entry name" value="PX domain"/>
    <property type="match status" value="1"/>
</dbReference>